<comment type="caution">
    <text evidence="1">The sequence shown here is derived from an EMBL/GenBank/DDBJ whole genome shotgun (WGS) entry which is preliminary data.</text>
</comment>
<dbReference type="EMBL" id="JAVAIM010000001">
    <property type="protein sequence ID" value="MDP4575783.1"/>
    <property type="molecule type" value="Genomic_DNA"/>
</dbReference>
<dbReference type="RefSeq" id="WP_305933031.1">
    <property type="nucleotide sequence ID" value="NZ_JAVAIM010000001.1"/>
</dbReference>
<dbReference type="Proteomes" id="UP001240639">
    <property type="component" value="Unassembled WGS sequence"/>
</dbReference>
<name>A0ABT9HRK9_9SPHN</name>
<organism evidence="1 2">
    <name type="scientific">Qipengyuania profundimaris</name>
    <dbReference type="NCBI Taxonomy" id="3067652"/>
    <lineage>
        <taxon>Bacteria</taxon>
        <taxon>Pseudomonadati</taxon>
        <taxon>Pseudomonadota</taxon>
        <taxon>Alphaproteobacteria</taxon>
        <taxon>Sphingomonadales</taxon>
        <taxon>Erythrobacteraceae</taxon>
        <taxon>Qipengyuania</taxon>
    </lineage>
</organism>
<gene>
    <name evidence="1" type="ORF">Q9K02_11585</name>
</gene>
<evidence type="ECO:0000313" key="2">
    <source>
        <dbReference type="Proteomes" id="UP001240639"/>
    </source>
</evidence>
<proteinExistence type="predicted"/>
<reference evidence="1 2" key="1">
    <citation type="submission" date="2023-08" db="EMBL/GenBank/DDBJ databases">
        <title>genomic of G39.</title>
        <authorList>
            <person name="Wang Y."/>
        </authorList>
    </citation>
    <scope>NUCLEOTIDE SEQUENCE [LARGE SCALE GENOMIC DNA]</scope>
    <source>
        <strain evidence="1 2">G39</strain>
    </source>
</reference>
<keyword evidence="2" id="KW-1185">Reference proteome</keyword>
<protein>
    <recommendedName>
        <fullName evidence="3">Lipocalin-like domain-containing protein</fullName>
    </recommendedName>
</protein>
<evidence type="ECO:0000313" key="1">
    <source>
        <dbReference type="EMBL" id="MDP4575783.1"/>
    </source>
</evidence>
<accession>A0ABT9HRK9</accession>
<sequence>MEKSGLSGFSLADAQPPRAKGAWRLYEIEAVVWDGRSLRIQMQDHTRSVTISFDLPTSFRSQDEGDMLDYWTVRKAEEIEVATVYTIEQSPYLEWLSANSVAGLTGPQKHWLIAGLDQCVEVICDADDLPTIEMRILK</sequence>
<evidence type="ECO:0008006" key="3">
    <source>
        <dbReference type="Google" id="ProtNLM"/>
    </source>
</evidence>